<dbReference type="WBParaSite" id="SMUV_0000935101-mRNA-1">
    <property type="protein sequence ID" value="SMUV_0000935101-mRNA-1"/>
    <property type="gene ID" value="SMUV_0000935101"/>
</dbReference>
<organism evidence="1 2">
    <name type="scientific">Syphacia muris</name>
    <dbReference type="NCBI Taxonomy" id="451379"/>
    <lineage>
        <taxon>Eukaryota</taxon>
        <taxon>Metazoa</taxon>
        <taxon>Ecdysozoa</taxon>
        <taxon>Nematoda</taxon>
        <taxon>Chromadorea</taxon>
        <taxon>Rhabditida</taxon>
        <taxon>Spirurina</taxon>
        <taxon>Oxyuridomorpha</taxon>
        <taxon>Oxyuroidea</taxon>
        <taxon>Oxyuridae</taxon>
        <taxon>Syphacia</taxon>
    </lineage>
</organism>
<keyword evidence="1" id="KW-1185">Reference proteome</keyword>
<protein>
    <submittedName>
        <fullName evidence="2">CNH domain-containing protein</fullName>
    </submittedName>
</protein>
<accession>A0A0N5AWP4</accession>
<dbReference type="AlphaFoldDB" id="A0A0N5AWP4"/>
<dbReference type="Proteomes" id="UP000046393">
    <property type="component" value="Unplaced"/>
</dbReference>
<sequence length="434" mass="49695">MADIKNSFECRRTVFNFQKTTIIGTLKFCCSSKDGRYLYYDEEKNKMIIRQLQNPSAKEHLVEVIERFHIRKYYWLYCKFVSKSVVLAILIKHDNKHIYLASFKLDKYMEILKAVLVSKIDTRIAFSTVQIAVQASCSGDFFYLQGLPYSRRMDKSSSSEKAIMLAIKCNKDGSQIKCKWVIIGKRRPTVRLEPAAIGSQQFGRFSFQRILNYFFDLQNAELKYALYQDGYVYFVDMSNPSNGFVVETFLISQGYFAKLSYLFKSFNLLGSTETVKPLARQMQIDHDERSLPPSPSAAVIWSSFFSDSSGSYLCIQEESLLTLWRLAILLDVDENENNEESPLLLKQTDSSSILTGDSEANGRTPVLTSGRQKLTRKLGRLKWINTGLCCTVPRLQLQNNCAIIFQDNQLLVQCSSSENGETKFYLVKITGIKS</sequence>
<evidence type="ECO:0000313" key="1">
    <source>
        <dbReference type="Proteomes" id="UP000046393"/>
    </source>
</evidence>
<proteinExistence type="predicted"/>
<reference evidence="2" key="1">
    <citation type="submission" date="2017-02" db="UniProtKB">
        <authorList>
            <consortium name="WormBaseParasite"/>
        </authorList>
    </citation>
    <scope>IDENTIFICATION</scope>
</reference>
<evidence type="ECO:0000313" key="2">
    <source>
        <dbReference type="WBParaSite" id="SMUV_0000935101-mRNA-1"/>
    </source>
</evidence>
<name>A0A0N5AWP4_9BILA</name>